<proteinExistence type="predicted"/>
<organism evidence="1 2">
    <name type="scientific">Daphnia magna</name>
    <dbReference type="NCBI Taxonomy" id="35525"/>
    <lineage>
        <taxon>Eukaryota</taxon>
        <taxon>Metazoa</taxon>
        <taxon>Ecdysozoa</taxon>
        <taxon>Arthropoda</taxon>
        <taxon>Crustacea</taxon>
        <taxon>Branchiopoda</taxon>
        <taxon>Diplostraca</taxon>
        <taxon>Cladocera</taxon>
        <taxon>Anomopoda</taxon>
        <taxon>Daphniidae</taxon>
        <taxon>Daphnia</taxon>
    </lineage>
</organism>
<protein>
    <submittedName>
        <fullName evidence="1">Uncharacterized protein</fullName>
    </submittedName>
</protein>
<gene>
    <name evidence="1" type="ORF">OUZ56_030031</name>
</gene>
<evidence type="ECO:0000313" key="2">
    <source>
        <dbReference type="Proteomes" id="UP001234178"/>
    </source>
</evidence>
<sequence length="107" mass="11313">MSISSALRINGVLGVKISESGFVISWVFKFGFTGVSLGPPINCKWHIGCGLDGGGVWSLGHVGVSLVYTLRTLNVRADLPSSVKPGILAMRDTEIFILNISLGSYCG</sequence>
<name>A0ABQ9ZQS1_9CRUS</name>
<reference evidence="1 2" key="1">
    <citation type="journal article" date="2023" name="Nucleic Acids Res.">
        <title>The hologenome of Daphnia magna reveals possible DNA methylation and microbiome-mediated evolution of the host genome.</title>
        <authorList>
            <person name="Chaturvedi A."/>
            <person name="Li X."/>
            <person name="Dhandapani V."/>
            <person name="Marshall H."/>
            <person name="Kissane S."/>
            <person name="Cuenca-Cambronero M."/>
            <person name="Asole G."/>
            <person name="Calvet F."/>
            <person name="Ruiz-Romero M."/>
            <person name="Marangio P."/>
            <person name="Guigo R."/>
            <person name="Rago D."/>
            <person name="Mirbahai L."/>
            <person name="Eastwood N."/>
            <person name="Colbourne J.K."/>
            <person name="Zhou J."/>
            <person name="Mallon E."/>
            <person name="Orsini L."/>
        </authorList>
    </citation>
    <scope>NUCLEOTIDE SEQUENCE [LARGE SCALE GENOMIC DNA]</scope>
    <source>
        <strain evidence="1">LRV0_1</strain>
    </source>
</reference>
<keyword evidence="2" id="KW-1185">Reference proteome</keyword>
<dbReference type="Proteomes" id="UP001234178">
    <property type="component" value="Unassembled WGS sequence"/>
</dbReference>
<comment type="caution">
    <text evidence="1">The sequence shown here is derived from an EMBL/GenBank/DDBJ whole genome shotgun (WGS) entry which is preliminary data.</text>
</comment>
<dbReference type="EMBL" id="JAOYFB010000005">
    <property type="protein sequence ID" value="KAK4015041.1"/>
    <property type="molecule type" value="Genomic_DNA"/>
</dbReference>
<accession>A0ABQ9ZQS1</accession>
<evidence type="ECO:0000313" key="1">
    <source>
        <dbReference type="EMBL" id="KAK4015041.1"/>
    </source>
</evidence>